<name>A0ABR4C315_9HELO</name>
<organism evidence="4 5">
    <name type="scientific">Oculimacula yallundae</name>
    <dbReference type="NCBI Taxonomy" id="86028"/>
    <lineage>
        <taxon>Eukaryota</taxon>
        <taxon>Fungi</taxon>
        <taxon>Dikarya</taxon>
        <taxon>Ascomycota</taxon>
        <taxon>Pezizomycotina</taxon>
        <taxon>Leotiomycetes</taxon>
        <taxon>Helotiales</taxon>
        <taxon>Ploettnerulaceae</taxon>
        <taxon>Oculimacula</taxon>
    </lineage>
</organism>
<protein>
    <recommendedName>
        <fullName evidence="3">DUF6594 domain-containing protein</fullName>
    </recommendedName>
</protein>
<keyword evidence="2" id="KW-0812">Transmembrane</keyword>
<feature type="transmembrane region" description="Helical" evidence="2">
    <location>
        <begin position="351"/>
        <end position="369"/>
    </location>
</feature>
<dbReference type="EMBL" id="JAZHXI010000014">
    <property type="protein sequence ID" value="KAL2064320.1"/>
    <property type="molecule type" value="Genomic_DNA"/>
</dbReference>
<proteinExistence type="predicted"/>
<keyword evidence="2" id="KW-1133">Transmembrane helix</keyword>
<evidence type="ECO:0000313" key="4">
    <source>
        <dbReference type="EMBL" id="KAL2064320.1"/>
    </source>
</evidence>
<dbReference type="PANTHER" id="PTHR34502">
    <property type="entry name" value="DUF6594 DOMAIN-CONTAINING PROTEIN-RELATED"/>
    <property type="match status" value="1"/>
</dbReference>
<feature type="transmembrane region" description="Helical" evidence="2">
    <location>
        <begin position="291"/>
        <end position="312"/>
    </location>
</feature>
<sequence>MDITIDQAQLVESEVFGKPCKSTTATSTEPKNFRPKVLIEEVSLEAHNDIEMQTDMSHPTRNISCAQSGRGTSSSSRLRAHSGGNANEGCQIDKTPEGYPRVAAFLTSDHHLMLYRGFNYLQSRLLLHKQDELRELEDSMDIMDQVDESDHADRLMSREEDDKQDGKRKALFDLAESTFNEYVATLLLNAREISNFHSPRARSYKAVKDYFDVTKPNRKHECHIYHKEDILCLQKGRLDSWLDARIEKFLSKHNWRLLRFVLSTTDQIKKSDPGQIGVEVFSRARVNRLKLTIIFTSILAQFAGPVYLLWYLARKPQNNSTTAISVGILLTFTCTFSVVLSEFLSAQRHELIAAAAAYCAVLVVFIGNAKN</sequence>
<keyword evidence="5" id="KW-1185">Reference proteome</keyword>
<evidence type="ECO:0000256" key="2">
    <source>
        <dbReference type="SAM" id="Phobius"/>
    </source>
</evidence>
<evidence type="ECO:0000256" key="1">
    <source>
        <dbReference type="SAM" id="MobiDB-lite"/>
    </source>
</evidence>
<dbReference type="Pfam" id="PF20237">
    <property type="entry name" value="DUF6594"/>
    <property type="match status" value="1"/>
</dbReference>
<evidence type="ECO:0000259" key="3">
    <source>
        <dbReference type="Pfam" id="PF20237"/>
    </source>
</evidence>
<feature type="compositionally biased region" description="Low complexity" evidence="1">
    <location>
        <begin position="68"/>
        <end position="77"/>
    </location>
</feature>
<feature type="transmembrane region" description="Helical" evidence="2">
    <location>
        <begin position="324"/>
        <end position="344"/>
    </location>
</feature>
<gene>
    <name evidence="4" type="ORF">VTL71DRAFT_4814</name>
</gene>
<comment type="caution">
    <text evidence="4">The sequence shown here is derived from an EMBL/GenBank/DDBJ whole genome shotgun (WGS) entry which is preliminary data.</text>
</comment>
<dbReference type="InterPro" id="IPR046529">
    <property type="entry name" value="DUF6594"/>
</dbReference>
<dbReference type="Proteomes" id="UP001595075">
    <property type="component" value="Unassembled WGS sequence"/>
</dbReference>
<reference evidence="4 5" key="1">
    <citation type="journal article" date="2024" name="Commun. Biol.">
        <title>Comparative genomic analysis of thermophilic fungi reveals convergent evolutionary adaptations and gene losses.</title>
        <authorList>
            <person name="Steindorff A.S."/>
            <person name="Aguilar-Pontes M.V."/>
            <person name="Robinson A.J."/>
            <person name="Andreopoulos B."/>
            <person name="LaButti K."/>
            <person name="Kuo A."/>
            <person name="Mondo S."/>
            <person name="Riley R."/>
            <person name="Otillar R."/>
            <person name="Haridas S."/>
            <person name="Lipzen A."/>
            <person name="Grimwood J."/>
            <person name="Schmutz J."/>
            <person name="Clum A."/>
            <person name="Reid I.D."/>
            <person name="Moisan M.C."/>
            <person name="Butler G."/>
            <person name="Nguyen T.T.M."/>
            <person name="Dewar K."/>
            <person name="Conant G."/>
            <person name="Drula E."/>
            <person name="Henrissat B."/>
            <person name="Hansel C."/>
            <person name="Singer S."/>
            <person name="Hutchinson M.I."/>
            <person name="de Vries R.P."/>
            <person name="Natvig D.O."/>
            <person name="Powell A.J."/>
            <person name="Tsang A."/>
            <person name="Grigoriev I.V."/>
        </authorList>
    </citation>
    <scope>NUCLEOTIDE SEQUENCE [LARGE SCALE GENOMIC DNA]</scope>
    <source>
        <strain evidence="4 5">CBS 494.80</strain>
    </source>
</reference>
<accession>A0ABR4C315</accession>
<feature type="domain" description="DUF6594" evidence="3">
    <location>
        <begin position="99"/>
        <end position="363"/>
    </location>
</feature>
<evidence type="ECO:0000313" key="5">
    <source>
        <dbReference type="Proteomes" id="UP001595075"/>
    </source>
</evidence>
<keyword evidence="2" id="KW-0472">Membrane</keyword>
<dbReference type="PANTHER" id="PTHR34502:SF3">
    <property type="entry name" value="DUF6594 DOMAIN-CONTAINING PROTEIN"/>
    <property type="match status" value="1"/>
</dbReference>
<feature type="region of interest" description="Disordered" evidence="1">
    <location>
        <begin position="59"/>
        <end position="93"/>
    </location>
</feature>